<accession>A0A5B0N4L2</accession>
<dbReference type="AlphaFoldDB" id="A0A5B0N4L2"/>
<protein>
    <submittedName>
        <fullName evidence="1">Uncharacterized protein</fullName>
    </submittedName>
</protein>
<proteinExistence type="predicted"/>
<organism evidence="1 2">
    <name type="scientific">Puccinia graminis f. sp. tritici</name>
    <dbReference type="NCBI Taxonomy" id="56615"/>
    <lineage>
        <taxon>Eukaryota</taxon>
        <taxon>Fungi</taxon>
        <taxon>Dikarya</taxon>
        <taxon>Basidiomycota</taxon>
        <taxon>Pucciniomycotina</taxon>
        <taxon>Pucciniomycetes</taxon>
        <taxon>Pucciniales</taxon>
        <taxon>Pucciniaceae</taxon>
        <taxon>Puccinia</taxon>
    </lineage>
</organism>
<evidence type="ECO:0000313" key="1">
    <source>
        <dbReference type="EMBL" id="KAA1083098.1"/>
    </source>
</evidence>
<gene>
    <name evidence="1" type="ORF">PGT21_025013</name>
</gene>
<dbReference type="EMBL" id="VSWC01000119">
    <property type="protein sequence ID" value="KAA1083098.1"/>
    <property type="molecule type" value="Genomic_DNA"/>
</dbReference>
<comment type="caution">
    <text evidence="1">The sequence shown here is derived from an EMBL/GenBank/DDBJ whole genome shotgun (WGS) entry which is preliminary data.</text>
</comment>
<sequence>MGSKSCKKLAWLPDHHNLQICRNRKVALICRNRKVAPICARSQTNYQRRSKARQSLFNSARRHALLQRCVIALLTFCQSPHESTNVNVSSAKGLQDVVGTPTTPTTSFGVISDRVGTLPPAEGDNVRETLLHEVNETLTCTGAQAYEAYPLMQANLSQAFRWENQTSLTDGVVKSKSHKGGTQA</sequence>
<name>A0A5B0N4L2_PUCGR</name>
<dbReference type="Proteomes" id="UP000324748">
    <property type="component" value="Unassembled WGS sequence"/>
</dbReference>
<keyword evidence="2" id="KW-1185">Reference proteome</keyword>
<evidence type="ECO:0000313" key="2">
    <source>
        <dbReference type="Proteomes" id="UP000324748"/>
    </source>
</evidence>
<dbReference type="OrthoDB" id="10656417at2759"/>
<reference evidence="1 2" key="1">
    <citation type="submission" date="2019-05" db="EMBL/GenBank/DDBJ databases">
        <title>Emergence of the Ug99 lineage of the wheat stem rust pathogen through somatic hybridization.</title>
        <authorList>
            <person name="Li F."/>
            <person name="Upadhyaya N.M."/>
            <person name="Sperschneider J."/>
            <person name="Matny O."/>
            <person name="Nguyen-Phuc H."/>
            <person name="Mago R."/>
            <person name="Raley C."/>
            <person name="Miller M.E."/>
            <person name="Silverstein K.A.T."/>
            <person name="Henningsen E."/>
            <person name="Hirsch C.D."/>
            <person name="Visser B."/>
            <person name="Pretorius Z.A."/>
            <person name="Steffenson B.J."/>
            <person name="Schwessinger B."/>
            <person name="Dodds P.N."/>
            <person name="Figueroa M."/>
        </authorList>
    </citation>
    <scope>NUCLEOTIDE SEQUENCE [LARGE SCALE GENOMIC DNA]</scope>
    <source>
        <strain evidence="1">21-0</strain>
    </source>
</reference>